<dbReference type="SMART" id="SM00279">
    <property type="entry name" value="HhH2"/>
    <property type="match status" value="1"/>
</dbReference>
<evidence type="ECO:0000259" key="12">
    <source>
        <dbReference type="SMART" id="SM00485"/>
    </source>
</evidence>
<feature type="compositionally biased region" description="Basic and acidic residues" evidence="10">
    <location>
        <begin position="594"/>
        <end position="615"/>
    </location>
</feature>
<dbReference type="FunFam" id="1.10.150.20:FF:000011">
    <property type="entry name" value="exonuclease 1"/>
    <property type="match status" value="1"/>
</dbReference>
<gene>
    <name evidence="13" type="primary">TBLA0A09650</name>
    <name evidence="13" type="ORF">TBLA_0A09650</name>
</gene>
<feature type="region of interest" description="Disordered" evidence="10">
    <location>
        <begin position="653"/>
        <end position="690"/>
    </location>
</feature>
<keyword evidence="4" id="KW-0479">Metal-binding</keyword>
<dbReference type="InterPro" id="IPR036279">
    <property type="entry name" value="5-3_exonuclease_C_sf"/>
</dbReference>
<dbReference type="InterPro" id="IPR006086">
    <property type="entry name" value="XPG-I_dom"/>
</dbReference>
<feature type="domain" description="XPG-I" evidence="11">
    <location>
        <begin position="138"/>
        <end position="209"/>
    </location>
</feature>
<keyword evidence="3" id="KW-0540">Nuclease</keyword>
<evidence type="ECO:0000256" key="9">
    <source>
        <dbReference type="ARBA" id="ARBA00023242"/>
    </source>
</evidence>
<dbReference type="InterPro" id="IPR044752">
    <property type="entry name" value="PIN-like_EXO1"/>
</dbReference>
<dbReference type="eggNOG" id="KOG2518">
    <property type="taxonomic scope" value="Eukaryota"/>
</dbReference>
<dbReference type="FunCoup" id="I2GX97">
    <property type="interactions" value="204"/>
</dbReference>
<keyword evidence="9" id="KW-0539">Nucleus</keyword>
<evidence type="ECO:0000256" key="5">
    <source>
        <dbReference type="ARBA" id="ARBA00022763"/>
    </source>
</evidence>
<evidence type="ECO:0000256" key="1">
    <source>
        <dbReference type="ARBA" id="ARBA00001946"/>
    </source>
</evidence>
<dbReference type="GO" id="GO:0006281">
    <property type="term" value="P:DNA repair"/>
    <property type="evidence" value="ECO:0007669"/>
    <property type="project" value="UniProtKB-KW"/>
</dbReference>
<feature type="region of interest" description="Disordered" evidence="10">
    <location>
        <begin position="594"/>
        <end position="622"/>
    </location>
</feature>
<protein>
    <submittedName>
        <fullName evidence="13">Uncharacterized protein</fullName>
    </submittedName>
</protein>
<dbReference type="GeneID" id="14493504"/>
<dbReference type="SUPFAM" id="SSF88723">
    <property type="entry name" value="PIN domain-like"/>
    <property type="match status" value="1"/>
</dbReference>
<proteinExistence type="predicted"/>
<evidence type="ECO:0000256" key="4">
    <source>
        <dbReference type="ARBA" id="ARBA00022723"/>
    </source>
</evidence>
<evidence type="ECO:0000256" key="7">
    <source>
        <dbReference type="ARBA" id="ARBA00022842"/>
    </source>
</evidence>
<dbReference type="SMART" id="SM00485">
    <property type="entry name" value="XPGN"/>
    <property type="match status" value="1"/>
</dbReference>
<dbReference type="Gene3D" id="1.10.150.20">
    <property type="entry name" value="5' to 3' exonuclease, C-terminal subdomain"/>
    <property type="match status" value="1"/>
</dbReference>
<dbReference type="SUPFAM" id="SSF47807">
    <property type="entry name" value="5' to 3' exonuclease, C-terminal subdomain"/>
    <property type="match status" value="1"/>
</dbReference>
<name>I2GX97_HENB6</name>
<comment type="cofactor">
    <cofactor evidence="1">
        <name>Mg(2+)</name>
        <dbReference type="ChEBI" id="CHEBI:18420"/>
    </cofactor>
</comment>
<evidence type="ECO:0000256" key="8">
    <source>
        <dbReference type="ARBA" id="ARBA00023204"/>
    </source>
</evidence>
<dbReference type="FunFam" id="3.40.50.1010:FF:000002">
    <property type="entry name" value="Exonuclease 1, putative"/>
    <property type="match status" value="1"/>
</dbReference>
<dbReference type="GO" id="GO:0003677">
    <property type="term" value="F:DNA binding"/>
    <property type="evidence" value="ECO:0007669"/>
    <property type="project" value="InterPro"/>
</dbReference>
<evidence type="ECO:0000256" key="10">
    <source>
        <dbReference type="SAM" id="MobiDB-lite"/>
    </source>
</evidence>
<keyword evidence="5" id="KW-0227">DNA damage</keyword>
<dbReference type="InterPro" id="IPR019974">
    <property type="entry name" value="XPG_CS"/>
</dbReference>
<evidence type="ECO:0000256" key="2">
    <source>
        <dbReference type="ARBA" id="ARBA00004123"/>
    </source>
</evidence>
<dbReference type="KEGG" id="tbl:TBLA_0A09650"/>
<reference evidence="13 14" key="1">
    <citation type="journal article" date="2011" name="Proc. Natl. Acad. Sci. U.S.A.">
        <title>Evolutionary erosion of yeast sex chromosomes by mating-type switching accidents.</title>
        <authorList>
            <person name="Gordon J.L."/>
            <person name="Armisen D."/>
            <person name="Proux-Wera E."/>
            <person name="Oheigeartaigh S.S."/>
            <person name="Byrne K.P."/>
            <person name="Wolfe K.H."/>
        </authorList>
    </citation>
    <scope>NUCLEOTIDE SEQUENCE [LARGE SCALE GENOMIC DNA]</scope>
    <source>
        <strain evidence="14">ATCC 34711 / CBS 6284 / DSM 70876 / NBRC 10599 / NRRL Y-10934 / UCD 77-7</strain>
    </source>
</reference>
<dbReference type="CDD" id="cd09857">
    <property type="entry name" value="PIN_EXO1"/>
    <property type="match status" value="1"/>
</dbReference>
<dbReference type="RefSeq" id="XP_004178268.1">
    <property type="nucleotide sequence ID" value="XM_004178220.1"/>
</dbReference>
<dbReference type="PRINTS" id="PR00853">
    <property type="entry name" value="XPGRADSUPER"/>
</dbReference>
<dbReference type="GO" id="GO:0046872">
    <property type="term" value="F:metal ion binding"/>
    <property type="evidence" value="ECO:0007669"/>
    <property type="project" value="UniProtKB-KW"/>
</dbReference>
<dbReference type="PROSITE" id="PS00841">
    <property type="entry name" value="XPG_1"/>
    <property type="match status" value="1"/>
</dbReference>
<dbReference type="EMBL" id="HE806316">
    <property type="protein sequence ID" value="CCH58749.1"/>
    <property type="molecule type" value="Genomic_DNA"/>
</dbReference>
<dbReference type="SMART" id="SM00484">
    <property type="entry name" value="XPGI"/>
    <property type="match status" value="1"/>
</dbReference>
<evidence type="ECO:0000256" key="3">
    <source>
        <dbReference type="ARBA" id="ARBA00022722"/>
    </source>
</evidence>
<keyword evidence="8" id="KW-0234">DNA repair</keyword>
<dbReference type="Pfam" id="PF00752">
    <property type="entry name" value="XPG_N"/>
    <property type="match status" value="1"/>
</dbReference>
<dbReference type="GO" id="GO:0017108">
    <property type="term" value="F:5'-flap endonuclease activity"/>
    <property type="evidence" value="ECO:0007669"/>
    <property type="project" value="TreeGrafter"/>
</dbReference>
<dbReference type="InterPro" id="IPR029060">
    <property type="entry name" value="PIN-like_dom_sf"/>
</dbReference>
<feature type="domain" description="XPG N-terminal" evidence="12">
    <location>
        <begin position="1"/>
        <end position="99"/>
    </location>
</feature>
<dbReference type="InterPro" id="IPR006085">
    <property type="entry name" value="XPG_DNA_repair_N"/>
</dbReference>
<dbReference type="HOGENOM" id="CLU_008978_5_0_1"/>
<dbReference type="PANTHER" id="PTHR11081:SF65">
    <property type="entry name" value="DNA DAMAGE-INDUCIBLE PROTEIN DIN7-RELATED"/>
    <property type="match status" value="1"/>
</dbReference>
<keyword evidence="7" id="KW-0460">Magnesium</keyword>
<dbReference type="GO" id="GO:0005634">
    <property type="term" value="C:nucleus"/>
    <property type="evidence" value="ECO:0007669"/>
    <property type="project" value="UniProtKB-SubCell"/>
</dbReference>
<dbReference type="Proteomes" id="UP000002866">
    <property type="component" value="Chromosome 1"/>
</dbReference>
<dbReference type="AlphaFoldDB" id="I2GX97"/>
<accession>I2GX97</accession>
<evidence type="ECO:0000256" key="6">
    <source>
        <dbReference type="ARBA" id="ARBA00022801"/>
    </source>
</evidence>
<dbReference type="Pfam" id="PF00867">
    <property type="entry name" value="XPG_I"/>
    <property type="match status" value="1"/>
</dbReference>
<sequence>MGISGLLPQLKTIQNPVSLRRYEGQTLAIDGYAWLHRAAFSCAYELAMDIPTDRYLQFFIKKFSMLRTFNIEPYLVFDGDSLPVKKNTEKKRRTKRDDSKEIAIRLWNAGEKRNAMDYFQKSVSITPEMAKCIIDYCKNNHIRYIVAPFEADSQMVYLEKKGIVQGIISEDSDLLIFGCQRLITKLNDYAECIEICSLDFGKLTVKFPLGKLTPLEMIAMVCLSGCDYTDGIPKIGLVNAMKLIQQHHSMDRILLNLRRAGKHNIPENFEQEYKNATFAFQFQRVFCPIGQKLVHLNDISPKYAKLQGDMITILYSCIGPVIHKDKATKEIIIDDSDIDHETHSRLALGELHPRDYSKPLINREIKLQLSSKSIQLPDGSGNQFRTSMDTQKQIDGFFHKTQTKSKISTSDKIKKQMLANKTNSINITDKLNFLVQKRKLSNKNYYEVSANENSSEFPKKKSKYFKQITKSGSDSLVNVEISTTQLIKPTDNNLMDSDAPISTTDDYIETEVPESELPTEIPSSINLNSHNLDSDPDFFNLVESHLKQPTTKISNINTFKLKASTKLEEKLGDDDDEEEDNIPEPEEYFEKIKAKTKYNDKKDPSIKKNNSKKDTNIPNNGVIVSSSSNRTLCGSTNLLSHYRYAIDDTSNCNDKPSTSLKVSSSRKPLTESNVNIHRSHSSKNSISTENSKFTSTKHTLLGNKTQHIIIKAKATQRSATMKECVKIEKQPHERSAKRSVSLLSQYIYRDK</sequence>
<comment type="subcellular location">
    <subcellularLocation>
        <location evidence="2">Nucleus</location>
    </subcellularLocation>
</comment>
<dbReference type="Gene3D" id="3.40.50.1010">
    <property type="entry name" value="5'-nuclease"/>
    <property type="match status" value="1"/>
</dbReference>
<organism evidence="13 14">
    <name type="scientific">Henningerozyma blattae (strain ATCC 34711 / CBS 6284 / DSM 70876 / NBRC 10599 / NRRL Y-10934 / UCD 77-7)</name>
    <name type="common">Yeast</name>
    <name type="synonym">Tetrapisispora blattae</name>
    <dbReference type="NCBI Taxonomy" id="1071380"/>
    <lineage>
        <taxon>Eukaryota</taxon>
        <taxon>Fungi</taxon>
        <taxon>Dikarya</taxon>
        <taxon>Ascomycota</taxon>
        <taxon>Saccharomycotina</taxon>
        <taxon>Saccharomycetes</taxon>
        <taxon>Saccharomycetales</taxon>
        <taxon>Saccharomycetaceae</taxon>
        <taxon>Henningerozyma</taxon>
    </lineage>
</organism>
<dbReference type="OrthoDB" id="26491at2759"/>
<keyword evidence="14" id="KW-1185">Reference proteome</keyword>
<dbReference type="OMA" id="IDHETHS"/>
<dbReference type="InParanoid" id="I2GX97"/>
<dbReference type="InterPro" id="IPR008918">
    <property type="entry name" value="HhH2"/>
</dbReference>
<evidence type="ECO:0000259" key="11">
    <source>
        <dbReference type="SMART" id="SM00484"/>
    </source>
</evidence>
<dbReference type="GO" id="GO:0008409">
    <property type="term" value="F:5'-3' exonuclease activity"/>
    <property type="evidence" value="ECO:0007669"/>
    <property type="project" value="UniProtKB-ARBA"/>
</dbReference>
<dbReference type="PANTHER" id="PTHR11081">
    <property type="entry name" value="FLAP ENDONUCLEASE FAMILY MEMBER"/>
    <property type="match status" value="1"/>
</dbReference>
<evidence type="ECO:0000313" key="13">
    <source>
        <dbReference type="EMBL" id="CCH58749.1"/>
    </source>
</evidence>
<dbReference type="STRING" id="1071380.I2GX97"/>
<keyword evidence="6" id="KW-0378">Hydrolase</keyword>
<evidence type="ECO:0000313" key="14">
    <source>
        <dbReference type="Proteomes" id="UP000002866"/>
    </source>
</evidence>
<dbReference type="InterPro" id="IPR006084">
    <property type="entry name" value="XPG/Rad2"/>
</dbReference>